<evidence type="ECO:0000313" key="7">
    <source>
        <dbReference type="EMBL" id="OGN05561.1"/>
    </source>
</evidence>
<dbReference type="Pfam" id="PF01016">
    <property type="entry name" value="Ribosomal_L27"/>
    <property type="match status" value="1"/>
</dbReference>
<evidence type="ECO:0000256" key="6">
    <source>
        <dbReference type="SAM" id="MobiDB-lite"/>
    </source>
</evidence>
<gene>
    <name evidence="7" type="ORF">A2831_03380</name>
</gene>
<dbReference type="STRING" id="1802668.A2831_03380"/>
<dbReference type="EMBL" id="MGJI01000007">
    <property type="protein sequence ID" value="OGN05561.1"/>
    <property type="molecule type" value="Genomic_DNA"/>
</dbReference>
<sequence>MAHTKAKSTTKLGRDSESKRLGVKLSNGQTAIPGNIIIRQRGSKYWPGSGVRMGSDDTIYSITNGKVHFSTRKKGNYDGTRRVVKIVNVV</sequence>
<comment type="similarity">
    <text evidence="1">Belongs to the bacterial ribosomal protein bL27 family.</text>
</comment>
<keyword evidence="2 7" id="KW-0689">Ribosomal protein</keyword>
<dbReference type="GO" id="GO:1990904">
    <property type="term" value="C:ribonucleoprotein complex"/>
    <property type="evidence" value="ECO:0007669"/>
    <property type="project" value="UniProtKB-KW"/>
</dbReference>
<comment type="caution">
    <text evidence="7">The sequence shown here is derived from an EMBL/GenBank/DDBJ whole genome shotgun (WGS) entry which is preliminary data.</text>
</comment>
<evidence type="ECO:0000256" key="2">
    <source>
        <dbReference type="ARBA" id="ARBA00022980"/>
    </source>
</evidence>
<evidence type="ECO:0000256" key="4">
    <source>
        <dbReference type="ARBA" id="ARBA00035175"/>
    </source>
</evidence>
<dbReference type="GO" id="GO:0005840">
    <property type="term" value="C:ribosome"/>
    <property type="evidence" value="ECO:0007669"/>
    <property type="project" value="UniProtKB-KW"/>
</dbReference>
<keyword evidence="3" id="KW-0687">Ribonucleoprotein</keyword>
<dbReference type="SUPFAM" id="SSF110324">
    <property type="entry name" value="Ribosomal L27 protein-like"/>
    <property type="match status" value="1"/>
</dbReference>
<evidence type="ECO:0000256" key="1">
    <source>
        <dbReference type="ARBA" id="ARBA00010797"/>
    </source>
</evidence>
<dbReference type="PRINTS" id="PR00063">
    <property type="entry name" value="RIBOSOMALL27"/>
</dbReference>
<evidence type="ECO:0000256" key="3">
    <source>
        <dbReference type="ARBA" id="ARBA00023274"/>
    </source>
</evidence>
<name>A0A1F8EXH3_9BACT</name>
<protein>
    <recommendedName>
        <fullName evidence="4">Large ribosomal subunit protein bL27</fullName>
    </recommendedName>
    <alternativeName>
        <fullName evidence="5">50S ribosomal protein L27</fullName>
    </alternativeName>
</protein>
<feature type="region of interest" description="Disordered" evidence="6">
    <location>
        <begin position="1"/>
        <end position="26"/>
    </location>
</feature>
<dbReference type="AlphaFoldDB" id="A0A1F8EXH3"/>
<dbReference type="Proteomes" id="UP000177507">
    <property type="component" value="Unassembled WGS sequence"/>
</dbReference>
<reference evidence="7 8" key="1">
    <citation type="journal article" date="2016" name="Nat. Commun.">
        <title>Thousands of microbial genomes shed light on interconnected biogeochemical processes in an aquifer system.</title>
        <authorList>
            <person name="Anantharaman K."/>
            <person name="Brown C.T."/>
            <person name="Hug L.A."/>
            <person name="Sharon I."/>
            <person name="Castelle C.J."/>
            <person name="Probst A.J."/>
            <person name="Thomas B.C."/>
            <person name="Singh A."/>
            <person name="Wilkins M.J."/>
            <person name="Karaoz U."/>
            <person name="Brodie E.L."/>
            <person name="Williams K.H."/>
            <person name="Hubbard S.S."/>
            <person name="Banfield J.F."/>
        </authorList>
    </citation>
    <scope>NUCLEOTIDE SEQUENCE [LARGE SCALE GENOMIC DNA]</scope>
</reference>
<dbReference type="InterPro" id="IPR001684">
    <property type="entry name" value="Ribosomal_bL27"/>
</dbReference>
<dbReference type="GO" id="GO:0006412">
    <property type="term" value="P:translation"/>
    <property type="evidence" value="ECO:0007669"/>
    <property type="project" value="InterPro"/>
</dbReference>
<dbReference type="PROSITE" id="PS00831">
    <property type="entry name" value="RIBOSOMAL_L27"/>
    <property type="match status" value="1"/>
</dbReference>
<proteinExistence type="inferred from homology"/>
<dbReference type="InterPro" id="IPR018261">
    <property type="entry name" value="Ribosomal_bL27_CS"/>
</dbReference>
<evidence type="ECO:0000313" key="8">
    <source>
        <dbReference type="Proteomes" id="UP000177507"/>
    </source>
</evidence>
<dbReference type="PANTHER" id="PTHR15893:SF0">
    <property type="entry name" value="LARGE RIBOSOMAL SUBUNIT PROTEIN BL27M"/>
    <property type="match status" value="1"/>
</dbReference>
<evidence type="ECO:0000256" key="5">
    <source>
        <dbReference type="ARBA" id="ARBA00035477"/>
    </source>
</evidence>
<organism evidence="7 8">
    <name type="scientific">Candidatus Yanofskybacteria bacterium RIFCSPHIGHO2_01_FULL_44_17</name>
    <dbReference type="NCBI Taxonomy" id="1802668"/>
    <lineage>
        <taxon>Bacteria</taxon>
        <taxon>Candidatus Yanofskyibacteriota</taxon>
    </lineage>
</organism>
<accession>A0A1F8EXH3</accession>
<dbReference type="FunFam" id="2.40.50.100:FF:000020">
    <property type="entry name" value="50S ribosomal protein L27"/>
    <property type="match status" value="1"/>
</dbReference>
<dbReference type="Gene3D" id="2.40.50.100">
    <property type="match status" value="1"/>
</dbReference>
<dbReference type="GO" id="GO:0003735">
    <property type="term" value="F:structural constituent of ribosome"/>
    <property type="evidence" value="ECO:0007669"/>
    <property type="project" value="InterPro"/>
</dbReference>
<dbReference type="PANTHER" id="PTHR15893">
    <property type="entry name" value="RIBOSOMAL PROTEIN L27"/>
    <property type="match status" value="1"/>
</dbReference>